<dbReference type="InParanoid" id="A0A0C2WB97"/>
<gene>
    <name evidence="1" type="ORF">M378DRAFT_170519</name>
</gene>
<evidence type="ECO:0000313" key="2">
    <source>
        <dbReference type="Proteomes" id="UP000054549"/>
    </source>
</evidence>
<evidence type="ECO:0000313" key="1">
    <source>
        <dbReference type="EMBL" id="KIL58522.1"/>
    </source>
</evidence>
<protein>
    <submittedName>
        <fullName evidence="1">Uncharacterized protein</fullName>
    </submittedName>
</protein>
<dbReference type="HOGENOM" id="CLU_2855727_0_0_1"/>
<keyword evidence="2" id="KW-1185">Reference proteome</keyword>
<feature type="non-terminal residue" evidence="1">
    <location>
        <position position="66"/>
    </location>
</feature>
<reference evidence="1 2" key="1">
    <citation type="submission" date="2014-04" db="EMBL/GenBank/DDBJ databases">
        <title>Evolutionary Origins and Diversification of the Mycorrhizal Mutualists.</title>
        <authorList>
            <consortium name="DOE Joint Genome Institute"/>
            <consortium name="Mycorrhizal Genomics Consortium"/>
            <person name="Kohler A."/>
            <person name="Kuo A."/>
            <person name="Nagy L.G."/>
            <person name="Floudas D."/>
            <person name="Copeland A."/>
            <person name="Barry K.W."/>
            <person name="Cichocki N."/>
            <person name="Veneault-Fourrey C."/>
            <person name="LaButti K."/>
            <person name="Lindquist E.A."/>
            <person name="Lipzen A."/>
            <person name="Lundell T."/>
            <person name="Morin E."/>
            <person name="Murat C."/>
            <person name="Riley R."/>
            <person name="Ohm R."/>
            <person name="Sun H."/>
            <person name="Tunlid A."/>
            <person name="Henrissat B."/>
            <person name="Grigoriev I.V."/>
            <person name="Hibbett D.S."/>
            <person name="Martin F."/>
        </authorList>
    </citation>
    <scope>NUCLEOTIDE SEQUENCE [LARGE SCALE GENOMIC DNA]</scope>
    <source>
        <strain evidence="1 2">Koide BX008</strain>
    </source>
</reference>
<dbReference type="Proteomes" id="UP000054549">
    <property type="component" value="Unassembled WGS sequence"/>
</dbReference>
<proteinExistence type="predicted"/>
<accession>A0A0C2WB97</accession>
<sequence>MRCDSEESKENAEIIRYTVSEAPFLHVGGECNAGCGYRQETIRTGASLLLNRFAMNLRPFSSSTVP</sequence>
<name>A0A0C2WB97_AMAMK</name>
<dbReference type="AlphaFoldDB" id="A0A0C2WB97"/>
<organism evidence="1 2">
    <name type="scientific">Amanita muscaria (strain Koide BX008)</name>
    <dbReference type="NCBI Taxonomy" id="946122"/>
    <lineage>
        <taxon>Eukaryota</taxon>
        <taxon>Fungi</taxon>
        <taxon>Dikarya</taxon>
        <taxon>Basidiomycota</taxon>
        <taxon>Agaricomycotina</taxon>
        <taxon>Agaricomycetes</taxon>
        <taxon>Agaricomycetidae</taxon>
        <taxon>Agaricales</taxon>
        <taxon>Pluteineae</taxon>
        <taxon>Amanitaceae</taxon>
        <taxon>Amanita</taxon>
    </lineage>
</organism>
<dbReference type="EMBL" id="KN818336">
    <property type="protein sequence ID" value="KIL58522.1"/>
    <property type="molecule type" value="Genomic_DNA"/>
</dbReference>